<dbReference type="Proteomes" id="UP000749559">
    <property type="component" value="Unassembled WGS sequence"/>
</dbReference>
<feature type="domain" description="EGF-like" evidence="8">
    <location>
        <begin position="448"/>
        <end position="488"/>
    </location>
</feature>
<evidence type="ECO:0000256" key="7">
    <source>
        <dbReference type="SAM" id="MobiDB-lite"/>
    </source>
</evidence>
<feature type="domain" description="EGF-like" evidence="8">
    <location>
        <begin position="366"/>
        <end position="406"/>
    </location>
</feature>
<dbReference type="InterPro" id="IPR052235">
    <property type="entry name" value="Nephronectin_domain"/>
</dbReference>
<feature type="domain" description="EGF-like" evidence="8">
    <location>
        <begin position="283"/>
        <end position="322"/>
    </location>
</feature>
<dbReference type="PROSITE" id="PS50026">
    <property type="entry name" value="EGF_3"/>
    <property type="match status" value="10"/>
</dbReference>
<sequence length="1385" mass="146069">MAYFNEDPNYPESIQTPLMVWDDEWTATNYTLTSCTEGVMCVCDAGYEYNGSNCTNIDECSIGTDSCKTAPACSDTDGAYTCSYDSECGCEHTCLNNSESYECSCNNGFTLQDDHTCTVQWLYLEGDDTYAHPNSFNIFGVYVLQQETFADSPVYKHKDVANYLYYWPGFNSWYISQTVGAAAITGYFYEGPKYPESIQTPLYVAGNDNAWTLSHYTLTSCTEGSVCFCYAGYEWDGANCTDIDECALGTDLCDEGSNCTNTNGAYTCSCDEGYEWDGLNCTNIDECLIGADLCDDEGSICTDTEGSYTCSCDGGYEGDGSSCVDIDECALGTDLCDVGSTCTNTNGAYTCSCDEGLEWGGSSCVDIDECALGTDLCDVGSTCTNTNGAYTCSCDEGLEWGGSSCVDIDECALGTDSCDVGSTCTNTNGAYTCSCDEGLEWGGSSCVDIDECALGTDSCDVGSTCTNTNGAYTCSCDEGLEWDGSSCVDIDECALGTDSCDVGSTCTNTNGAYTCSCDEGLEWGGSSCVDIDECALGTDSCDVGSTCTNTNGAYTCSCDEGLEWGGSSCVDIDECALGTDSCDVGSTCTNTNGAYTCSCDEGLEWGGSSCVDIDECALGTDLCDEGSTCTNTNGAYSCSCDEGLGWDGFYCTSADETANNDTTTEVAGTTGAGITTEAASTTDAGTTEVAGTTDAGTTEVAGTTDVGTTEAIGTIDTGTTETAGTTDAGTTEAAGTTGAGTTEVAGSNDTATTEVAGTNGTATTEVAGTTDASTTTVVPVSTTGSGANSSQISGGSIASILNGLFSLPIDSVISGTKAHLDTGIDPNSKAFPGIGTENEKCVKYSALSFADYWCKDSLNRWNSAINSSFALQHVLPTYSSIVTDSMSESEAKEALINAVVDYFGEILCRRTVYLDSTDGSAAPYASYVACVRDVMTEANNCDEANASTKLMLDNLIGKAEFACNSDGTTKTVVREAMAYVYPFFYHNGSDLTALVQQKGVELPACFEDLETLNNQYEECIPDIYSSGEIFSIAALGQSASDSIPKNSRAFKRMASCLENVVLPDSGSTTFTTECKSFGVSLKKYLALAYPVQYGFESQEDLENIAYTPRSIERRTLWCFGDPHCKFYDPDESQDSDWITCSAPGNQVWLKNALFTLNMTTSEVSGSTGDPKPTIMTGFHIAFRSSLGAYMGSYSASGGVLPTAFDGSGSDLLTAAGEDGSDEVINVVDAQSRTLPDVNYVLIQGVQHGFLASFVKRNDSYPVVVLRISKSLLDVSSGMFITGCPEDQIIGNSEKRRRRRKRQTSCVDACSGEGERQSNCEFDCDTVGPEYAQAASSAAVVIEQEAVEEDSTLVDPVEWANQNNNGGTDVTACVILMAVTLLIHLY</sequence>
<dbReference type="PANTHER" id="PTHR24050">
    <property type="entry name" value="PA14 DOMAIN-CONTAINING PROTEIN"/>
    <property type="match status" value="1"/>
</dbReference>
<keyword evidence="10" id="KW-1185">Reference proteome</keyword>
<protein>
    <recommendedName>
        <fullName evidence="8">EGF-like domain-containing protein</fullName>
    </recommendedName>
</protein>
<feature type="domain" description="EGF-like" evidence="8">
    <location>
        <begin position="242"/>
        <end position="282"/>
    </location>
</feature>
<feature type="domain" description="EGF-like" evidence="8">
    <location>
        <begin position="530"/>
        <end position="570"/>
    </location>
</feature>
<evidence type="ECO:0000256" key="1">
    <source>
        <dbReference type="ARBA" id="ARBA00022536"/>
    </source>
</evidence>
<dbReference type="EMBL" id="CAIIXF020000012">
    <property type="protein sequence ID" value="CAH1801623.1"/>
    <property type="molecule type" value="Genomic_DNA"/>
</dbReference>
<feature type="domain" description="EGF-like" evidence="8">
    <location>
        <begin position="489"/>
        <end position="529"/>
    </location>
</feature>
<feature type="compositionally biased region" description="Low complexity" evidence="7">
    <location>
        <begin position="717"/>
        <end position="743"/>
    </location>
</feature>
<dbReference type="PANTHER" id="PTHR24050:SF28">
    <property type="entry name" value="UROMODULIN-LIKE"/>
    <property type="match status" value="1"/>
</dbReference>
<dbReference type="OrthoDB" id="4405280at2759"/>
<dbReference type="Pfam" id="PF12661">
    <property type="entry name" value="hEGF"/>
    <property type="match status" value="1"/>
</dbReference>
<gene>
    <name evidence="9" type="ORF">OFUS_LOCUS25396</name>
</gene>
<evidence type="ECO:0000256" key="3">
    <source>
        <dbReference type="ARBA" id="ARBA00022737"/>
    </source>
</evidence>
<dbReference type="GO" id="GO:0005509">
    <property type="term" value="F:calcium ion binding"/>
    <property type="evidence" value="ECO:0007669"/>
    <property type="project" value="InterPro"/>
</dbReference>
<dbReference type="PROSITE" id="PS00010">
    <property type="entry name" value="ASX_HYDROXYL"/>
    <property type="match status" value="10"/>
</dbReference>
<dbReference type="InterPro" id="IPR018097">
    <property type="entry name" value="EGF_Ca-bd_CS"/>
</dbReference>
<dbReference type="InterPro" id="IPR013032">
    <property type="entry name" value="EGF-like_CS"/>
</dbReference>
<evidence type="ECO:0000256" key="2">
    <source>
        <dbReference type="ARBA" id="ARBA00022729"/>
    </source>
</evidence>
<dbReference type="Pfam" id="PF07645">
    <property type="entry name" value="EGF_CA"/>
    <property type="match status" value="10"/>
</dbReference>
<dbReference type="Gene3D" id="2.10.25.10">
    <property type="entry name" value="Laminin"/>
    <property type="match status" value="11"/>
</dbReference>
<dbReference type="InterPro" id="IPR049883">
    <property type="entry name" value="NOTCH1_EGF-like"/>
</dbReference>
<keyword evidence="4" id="KW-1015">Disulfide bond</keyword>
<dbReference type="PROSITE" id="PS01186">
    <property type="entry name" value="EGF_2"/>
    <property type="match status" value="2"/>
</dbReference>
<dbReference type="PROSITE" id="PS01187">
    <property type="entry name" value="EGF_CA"/>
    <property type="match status" value="5"/>
</dbReference>
<dbReference type="SUPFAM" id="SSF57196">
    <property type="entry name" value="EGF/Laminin"/>
    <property type="match status" value="1"/>
</dbReference>
<reference evidence="9" key="1">
    <citation type="submission" date="2022-03" db="EMBL/GenBank/DDBJ databases">
        <authorList>
            <person name="Martin C."/>
        </authorList>
    </citation>
    <scope>NUCLEOTIDE SEQUENCE</scope>
</reference>
<dbReference type="SUPFAM" id="SSF57184">
    <property type="entry name" value="Growth factor receptor domain"/>
    <property type="match status" value="3"/>
</dbReference>
<evidence type="ECO:0000313" key="9">
    <source>
        <dbReference type="EMBL" id="CAH1801623.1"/>
    </source>
</evidence>
<keyword evidence="3" id="KW-0677">Repeat</keyword>
<keyword evidence="5" id="KW-0325">Glycoprotein</keyword>
<dbReference type="FunFam" id="2.10.25.10:FF:000038">
    <property type="entry name" value="Fibrillin 2"/>
    <property type="match status" value="10"/>
</dbReference>
<keyword evidence="2" id="KW-0732">Signal</keyword>
<feature type="domain" description="EGF-like" evidence="8">
    <location>
        <begin position="407"/>
        <end position="447"/>
    </location>
</feature>
<proteinExistence type="predicted"/>
<feature type="domain" description="EGF-like" evidence="8">
    <location>
        <begin position="325"/>
        <end position="365"/>
    </location>
</feature>
<evidence type="ECO:0000259" key="8">
    <source>
        <dbReference type="PROSITE" id="PS50026"/>
    </source>
</evidence>
<evidence type="ECO:0000313" key="10">
    <source>
        <dbReference type="Proteomes" id="UP000749559"/>
    </source>
</evidence>
<keyword evidence="1 6" id="KW-0245">EGF-like domain</keyword>
<dbReference type="InterPro" id="IPR000742">
    <property type="entry name" value="EGF"/>
</dbReference>
<dbReference type="InterPro" id="IPR009030">
    <property type="entry name" value="Growth_fac_rcpt_cys_sf"/>
</dbReference>
<dbReference type="SMART" id="SM00181">
    <property type="entry name" value="EGF"/>
    <property type="match status" value="11"/>
</dbReference>
<feature type="domain" description="EGF-like" evidence="8">
    <location>
        <begin position="612"/>
        <end position="652"/>
    </location>
</feature>
<feature type="domain" description="EGF-like" evidence="8">
    <location>
        <begin position="571"/>
        <end position="611"/>
    </location>
</feature>
<organism evidence="9 10">
    <name type="scientific">Owenia fusiformis</name>
    <name type="common">Polychaete worm</name>
    <dbReference type="NCBI Taxonomy" id="6347"/>
    <lineage>
        <taxon>Eukaryota</taxon>
        <taxon>Metazoa</taxon>
        <taxon>Spiralia</taxon>
        <taxon>Lophotrochozoa</taxon>
        <taxon>Annelida</taxon>
        <taxon>Polychaeta</taxon>
        <taxon>Sedentaria</taxon>
        <taxon>Canalipalpata</taxon>
        <taxon>Sabellida</taxon>
        <taxon>Oweniida</taxon>
        <taxon>Oweniidae</taxon>
        <taxon>Owenia</taxon>
    </lineage>
</organism>
<comment type="caution">
    <text evidence="9">The sequence shown here is derived from an EMBL/GenBank/DDBJ whole genome shotgun (WGS) entry which is preliminary data.</text>
</comment>
<evidence type="ECO:0000256" key="6">
    <source>
        <dbReference type="PROSITE-ProRule" id="PRU00076"/>
    </source>
</evidence>
<feature type="region of interest" description="Disordered" evidence="7">
    <location>
        <begin position="717"/>
        <end position="746"/>
    </location>
</feature>
<accession>A0A8S4Q724</accession>
<dbReference type="InterPro" id="IPR000152">
    <property type="entry name" value="EGF-type_Asp/Asn_hydroxyl_site"/>
</dbReference>
<evidence type="ECO:0000256" key="4">
    <source>
        <dbReference type="ARBA" id="ARBA00023157"/>
    </source>
</evidence>
<evidence type="ECO:0000256" key="5">
    <source>
        <dbReference type="ARBA" id="ARBA00023180"/>
    </source>
</evidence>
<dbReference type="SMART" id="SM00179">
    <property type="entry name" value="EGF_CA"/>
    <property type="match status" value="11"/>
</dbReference>
<comment type="caution">
    <text evidence="6">Lacks conserved residue(s) required for the propagation of feature annotation.</text>
</comment>
<dbReference type="CDD" id="cd00054">
    <property type="entry name" value="EGF_CA"/>
    <property type="match status" value="10"/>
</dbReference>
<name>A0A8S4Q724_OWEFU</name>
<dbReference type="InterPro" id="IPR001881">
    <property type="entry name" value="EGF-like_Ca-bd_dom"/>
</dbReference>